<accession>A0A183IDH5</accession>
<dbReference type="EMBL" id="UZAM01006907">
    <property type="protein sequence ID" value="VDO95098.1"/>
    <property type="molecule type" value="Genomic_DNA"/>
</dbReference>
<sequence length="165" mass="18377">MRAIYADDRISCDYRESGSQVTYYSRVKVPSTLSSMLCYGFDDQRPGPMNSFTVKNHLQNHNIIENKWKGEFDASQSNYFLASQGFTATGLQWLMVGRGGNHKQATGGNVHTALMTSIESCPVRVQLKQCRLKNMLAGAFRLTSSGANGSDDDLHILTYGFCVHH</sequence>
<evidence type="ECO:0000313" key="2">
    <source>
        <dbReference type="Proteomes" id="UP000270296"/>
    </source>
</evidence>
<evidence type="ECO:0000313" key="1">
    <source>
        <dbReference type="EMBL" id="VDO95098.1"/>
    </source>
</evidence>
<reference evidence="3" key="1">
    <citation type="submission" date="2016-06" db="UniProtKB">
        <authorList>
            <consortium name="WormBaseParasite"/>
        </authorList>
    </citation>
    <scope>IDENTIFICATION</scope>
</reference>
<keyword evidence="2" id="KW-1185">Reference proteome</keyword>
<protein>
    <submittedName>
        <fullName evidence="3">DOMON domain-containing protein</fullName>
    </submittedName>
</protein>
<gene>
    <name evidence="1" type="ORF">SBAD_LOCUS1669</name>
</gene>
<dbReference type="AlphaFoldDB" id="A0A183IDH5"/>
<proteinExistence type="predicted"/>
<reference evidence="1 2" key="2">
    <citation type="submission" date="2018-11" db="EMBL/GenBank/DDBJ databases">
        <authorList>
            <consortium name="Pathogen Informatics"/>
        </authorList>
    </citation>
    <scope>NUCLEOTIDE SEQUENCE [LARGE SCALE GENOMIC DNA]</scope>
</reference>
<dbReference type="WBParaSite" id="SBAD_0000175701-mRNA-1">
    <property type="protein sequence ID" value="SBAD_0000175701-mRNA-1"/>
    <property type="gene ID" value="SBAD_0000175701"/>
</dbReference>
<name>A0A183IDH5_9BILA</name>
<dbReference type="Proteomes" id="UP000270296">
    <property type="component" value="Unassembled WGS sequence"/>
</dbReference>
<evidence type="ECO:0000313" key="3">
    <source>
        <dbReference type="WBParaSite" id="SBAD_0000175701-mRNA-1"/>
    </source>
</evidence>
<organism evidence="3">
    <name type="scientific">Soboliphyme baturini</name>
    <dbReference type="NCBI Taxonomy" id="241478"/>
    <lineage>
        <taxon>Eukaryota</taxon>
        <taxon>Metazoa</taxon>
        <taxon>Ecdysozoa</taxon>
        <taxon>Nematoda</taxon>
        <taxon>Enoplea</taxon>
        <taxon>Dorylaimia</taxon>
        <taxon>Dioctophymatida</taxon>
        <taxon>Dioctophymatoidea</taxon>
        <taxon>Soboliphymatidae</taxon>
        <taxon>Soboliphyme</taxon>
    </lineage>
</organism>